<feature type="chain" id="PRO_5012224315" evidence="2">
    <location>
        <begin position="25"/>
        <end position="341"/>
    </location>
</feature>
<dbReference type="AlphaFoldDB" id="A0A2A5CF67"/>
<feature type="compositionally biased region" description="Polar residues" evidence="1">
    <location>
        <begin position="287"/>
        <end position="298"/>
    </location>
</feature>
<reference evidence="4" key="1">
    <citation type="submission" date="2017-08" db="EMBL/GenBank/DDBJ databases">
        <title>A dynamic microbial community with high functional redundancy inhabits the cold, oxic subseafloor aquifer.</title>
        <authorList>
            <person name="Tully B.J."/>
            <person name="Wheat C.G."/>
            <person name="Glazer B.T."/>
            <person name="Huber J.A."/>
        </authorList>
    </citation>
    <scope>NUCLEOTIDE SEQUENCE [LARGE SCALE GENOMIC DNA]</scope>
</reference>
<organism evidence="3 4">
    <name type="scientific">SAR86 cluster bacterium</name>
    <dbReference type="NCBI Taxonomy" id="2030880"/>
    <lineage>
        <taxon>Bacteria</taxon>
        <taxon>Pseudomonadati</taxon>
        <taxon>Pseudomonadota</taxon>
        <taxon>Gammaproteobacteria</taxon>
        <taxon>SAR86 cluster</taxon>
    </lineage>
</organism>
<evidence type="ECO:0000313" key="3">
    <source>
        <dbReference type="EMBL" id="PCJ42517.1"/>
    </source>
</evidence>
<sequence length="341" mass="38839">MLLRKYLKTATAGLSLVASAAVFAQFGAPTPDAMPFPMAFETSRDHYDHLLDYYEGGVQHDYMSVPKWEGLWSTGGNTGGNRPFMTDGEVIEGVLTPEYEAAFHYRRNLGGESNSLGVDYDRLTTCEPAGMPRWLLEPYVREFLNTPTYSLWHNDLGNDTRRIYINQEHINIDGTHFASGDSIGFWAVDDDLGDVLIVHTEDIYPADFFRGTPPTSNQAESVEIWYEYWDAENNEKKLGVNVYWYDDLALLEPLSLVYTFRYREDMENAGLRMRYWECAQNNNTYLTRDENGNPSTQYRLPGEPGYVDPRGTPATRNPDLPPDLAGQEKSPTFDDAFDFAF</sequence>
<protein>
    <submittedName>
        <fullName evidence="3">Uncharacterized protein</fullName>
    </submittedName>
</protein>
<dbReference type="Proteomes" id="UP000228987">
    <property type="component" value="Unassembled WGS sequence"/>
</dbReference>
<proteinExistence type="predicted"/>
<comment type="caution">
    <text evidence="3">The sequence shown here is derived from an EMBL/GenBank/DDBJ whole genome shotgun (WGS) entry which is preliminary data.</text>
</comment>
<evidence type="ECO:0000313" key="4">
    <source>
        <dbReference type="Proteomes" id="UP000228987"/>
    </source>
</evidence>
<evidence type="ECO:0000256" key="2">
    <source>
        <dbReference type="SAM" id="SignalP"/>
    </source>
</evidence>
<accession>A0A2A5CF67</accession>
<dbReference type="EMBL" id="NVWI01000002">
    <property type="protein sequence ID" value="PCJ42517.1"/>
    <property type="molecule type" value="Genomic_DNA"/>
</dbReference>
<keyword evidence="2" id="KW-0732">Signal</keyword>
<gene>
    <name evidence="3" type="ORF">COA71_03115</name>
</gene>
<feature type="region of interest" description="Disordered" evidence="1">
    <location>
        <begin position="287"/>
        <end position="334"/>
    </location>
</feature>
<name>A0A2A5CF67_9GAMM</name>
<feature type="signal peptide" evidence="2">
    <location>
        <begin position="1"/>
        <end position="24"/>
    </location>
</feature>
<evidence type="ECO:0000256" key="1">
    <source>
        <dbReference type="SAM" id="MobiDB-lite"/>
    </source>
</evidence>